<feature type="chain" id="PRO_5020262688" evidence="2">
    <location>
        <begin position="29"/>
        <end position="272"/>
    </location>
</feature>
<comment type="caution">
    <text evidence="4">The sequence shown here is derived from an EMBL/GenBank/DDBJ whole genome shotgun (WGS) entry which is preliminary data.</text>
</comment>
<feature type="domain" description="Solute-binding protein family 3/N-terminal" evidence="3">
    <location>
        <begin position="35"/>
        <end position="264"/>
    </location>
</feature>
<dbReference type="Proteomes" id="UP000295611">
    <property type="component" value="Unassembled WGS sequence"/>
</dbReference>
<evidence type="ECO:0000259" key="3">
    <source>
        <dbReference type="SMART" id="SM00062"/>
    </source>
</evidence>
<dbReference type="PANTHER" id="PTHR35936">
    <property type="entry name" value="MEMBRANE-BOUND LYTIC MUREIN TRANSGLYCOSYLASE F"/>
    <property type="match status" value="1"/>
</dbReference>
<keyword evidence="5" id="KW-1185">Reference proteome</keyword>
<protein>
    <submittedName>
        <fullName evidence="4">Amino acid ABC transporter substrate-binding protein (PAAT family)</fullName>
    </submittedName>
</protein>
<evidence type="ECO:0000256" key="1">
    <source>
        <dbReference type="ARBA" id="ARBA00022729"/>
    </source>
</evidence>
<dbReference type="InterPro" id="IPR001638">
    <property type="entry name" value="Solute-binding_3/MltF_N"/>
</dbReference>
<evidence type="ECO:0000313" key="4">
    <source>
        <dbReference type="EMBL" id="TDR79709.1"/>
    </source>
</evidence>
<keyword evidence="1 2" id="KW-0732">Signal</keyword>
<dbReference type="Gene3D" id="3.40.190.10">
    <property type="entry name" value="Periplasmic binding protein-like II"/>
    <property type="match status" value="2"/>
</dbReference>
<proteinExistence type="predicted"/>
<feature type="signal peptide" evidence="2">
    <location>
        <begin position="1"/>
        <end position="28"/>
    </location>
</feature>
<reference evidence="4 5" key="1">
    <citation type="submission" date="2019-03" db="EMBL/GenBank/DDBJ databases">
        <title>Genomic Encyclopedia of Type Strains, Phase III (KMG-III): the genomes of soil and plant-associated and newly described type strains.</title>
        <authorList>
            <person name="Whitman W."/>
        </authorList>
    </citation>
    <scope>NUCLEOTIDE SEQUENCE [LARGE SCALE GENOMIC DNA]</scope>
    <source>
        <strain evidence="4 5">CECT 8976</strain>
    </source>
</reference>
<evidence type="ECO:0000256" key="2">
    <source>
        <dbReference type="SAM" id="SignalP"/>
    </source>
</evidence>
<organism evidence="4 5">
    <name type="scientific">Paludibacterium purpuratum</name>
    <dbReference type="NCBI Taxonomy" id="1144873"/>
    <lineage>
        <taxon>Bacteria</taxon>
        <taxon>Pseudomonadati</taxon>
        <taxon>Pseudomonadota</taxon>
        <taxon>Betaproteobacteria</taxon>
        <taxon>Neisseriales</taxon>
        <taxon>Chromobacteriaceae</taxon>
        <taxon>Paludibacterium</taxon>
    </lineage>
</organism>
<gene>
    <name evidence="4" type="ORF">DFP86_10773</name>
</gene>
<dbReference type="AlphaFoldDB" id="A0A4V3DV64"/>
<dbReference type="OrthoDB" id="8587625at2"/>
<dbReference type="SUPFAM" id="SSF53850">
    <property type="entry name" value="Periplasmic binding protein-like II"/>
    <property type="match status" value="1"/>
</dbReference>
<sequence length="272" mass="30299">MSISRRLSYLIATLLAAGLLAGTGQAAAQPACQPVLRIALDEYGSYFFIDARHQMTGIDLEIANELARRLHCRPQIRVESVVRIMRLVALGEIDMAMHKFVTEDRARIAWLTPYLREHNVALVRKGGPPPGMAAFVDNPKWLLGAGTSWHLGTALYDDLVTRMRGQGRVMEAADTDQLYTLLRANRVQVIITSAEVYRRQLSREELAQYRIEDWNGNAPYPSLNVMLARATVNEALATRVAAALQAMRADGTLRRIVEKYVAPDEATGMLNP</sequence>
<dbReference type="RefSeq" id="WP_133680666.1">
    <property type="nucleotide sequence ID" value="NZ_SNZP01000007.1"/>
</dbReference>
<evidence type="ECO:0000313" key="5">
    <source>
        <dbReference type="Proteomes" id="UP000295611"/>
    </source>
</evidence>
<dbReference type="Pfam" id="PF00497">
    <property type="entry name" value="SBP_bac_3"/>
    <property type="match status" value="1"/>
</dbReference>
<name>A0A4V3DV64_9NEIS</name>
<accession>A0A4V3DV64</accession>
<dbReference type="SMART" id="SM00062">
    <property type="entry name" value="PBPb"/>
    <property type="match status" value="1"/>
</dbReference>
<dbReference type="EMBL" id="SNZP01000007">
    <property type="protein sequence ID" value="TDR79709.1"/>
    <property type="molecule type" value="Genomic_DNA"/>
</dbReference>